<proteinExistence type="predicted"/>
<accession>X1HC02</accession>
<protein>
    <submittedName>
        <fullName evidence="1">Uncharacterized protein</fullName>
    </submittedName>
</protein>
<name>X1HC02_9ZZZZ</name>
<reference evidence="1" key="1">
    <citation type="journal article" date="2014" name="Front. Microbiol.">
        <title>High frequency of phylogenetically diverse reductive dehalogenase-homologous genes in deep subseafloor sedimentary metagenomes.</title>
        <authorList>
            <person name="Kawai M."/>
            <person name="Futagami T."/>
            <person name="Toyoda A."/>
            <person name="Takaki Y."/>
            <person name="Nishi S."/>
            <person name="Hori S."/>
            <person name="Arai W."/>
            <person name="Tsubouchi T."/>
            <person name="Morono Y."/>
            <person name="Uchiyama I."/>
            <person name="Ito T."/>
            <person name="Fujiyama A."/>
            <person name="Inagaki F."/>
            <person name="Takami H."/>
        </authorList>
    </citation>
    <scope>NUCLEOTIDE SEQUENCE</scope>
    <source>
        <strain evidence="1">Expedition CK06-06</strain>
    </source>
</reference>
<comment type="caution">
    <text evidence="1">The sequence shown here is derived from an EMBL/GenBank/DDBJ whole genome shotgun (WGS) entry which is preliminary data.</text>
</comment>
<dbReference type="AlphaFoldDB" id="X1HC02"/>
<sequence>MGCKCQNCGNKFKVDLIIPDDLWEKIKPLNKPKGAGLLCGKCIMEKIEKISDYNRWFLTKEVEK</sequence>
<dbReference type="EMBL" id="BARU01032077">
    <property type="protein sequence ID" value="GAH66922.1"/>
    <property type="molecule type" value="Genomic_DNA"/>
</dbReference>
<evidence type="ECO:0000313" key="1">
    <source>
        <dbReference type="EMBL" id="GAH66922.1"/>
    </source>
</evidence>
<organism evidence="1">
    <name type="scientific">marine sediment metagenome</name>
    <dbReference type="NCBI Taxonomy" id="412755"/>
    <lineage>
        <taxon>unclassified sequences</taxon>
        <taxon>metagenomes</taxon>
        <taxon>ecological metagenomes</taxon>
    </lineage>
</organism>
<gene>
    <name evidence="1" type="ORF">S03H2_50633</name>
</gene>